<comment type="similarity">
    <text evidence="1 5 6">Belongs to the universal ribosomal protein uS9 family.</text>
</comment>
<dbReference type="Gene3D" id="3.30.230.10">
    <property type="match status" value="1"/>
</dbReference>
<dbReference type="RefSeq" id="WP_149770256.1">
    <property type="nucleotide sequence ID" value="NZ_VDFQ02000004.1"/>
</dbReference>
<comment type="caution">
    <text evidence="8">The sequence shown here is derived from an EMBL/GenBank/DDBJ whole genome shotgun (WGS) entry which is preliminary data.</text>
</comment>
<dbReference type="InterPro" id="IPR023035">
    <property type="entry name" value="Ribosomal_uS9_bac/plastid"/>
</dbReference>
<dbReference type="PANTHER" id="PTHR21569:SF1">
    <property type="entry name" value="SMALL RIBOSOMAL SUBUNIT PROTEIN US9M"/>
    <property type="match status" value="1"/>
</dbReference>
<proteinExistence type="inferred from homology"/>
<sequence>MAETSTETVDTTDEFTTNAEGVAYTSETAPSAESAARSSIIAPAAATGRRKEAVARVRIVPGTGAWTVNGKPLEEYLPNKLHQQIAKEAFASTGLGESFDVIARVSGGGMTGQAGALRLGVARALNAVDEESNRATLKKAGLLTRDARAKERKKAGLKKARKAPQYSKR</sequence>
<feature type="region of interest" description="Disordered" evidence="7">
    <location>
        <begin position="143"/>
        <end position="169"/>
    </location>
</feature>
<dbReference type="InterPro" id="IPR020574">
    <property type="entry name" value="Ribosomal_uS9_CS"/>
</dbReference>
<dbReference type="PANTHER" id="PTHR21569">
    <property type="entry name" value="RIBOSOMAL PROTEIN S9"/>
    <property type="match status" value="1"/>
</dbReference>
<dbReference type="InterPro" id="IPR020568">
    <property type="entry name" value="Ribosomal_Su5_D2-typ_SF"/>
</dbReference>
<dbReference type="OrthoDB" id="9803965at2"/>
<dbReference type="SUPFAM" id="SSF54211">
    <property type="entry name" value="Ribosomal protein S5 domain 2-like"/>
    <property type="match status" value="1"/>
</dbReference>
<dbReference type="EMBL" id="VDFQ02000004">
    <property type="protein sequence ID" value="KAA1422305.1"/>
    <property type="molecule type" value="Genomic_DNA"/>
</dbReference>
<feature type="compositionally biased region" description="Basic residues" evidence="7">
    <location>
        <begin position="150"/>
        <end position="169"/>
    </location>
</feature>
<dbReference type="GO" id="GO:0015935">
    <property type="term" value="C:small ribosomal subunit"/>
    <property type="evidence" value="ECO:0007669"/>
    <property type="project" value="TreeGrafter"/>
</dbReference>
<keyword evidence="3 5" id="KW-0687">Ribonucleoprotein</keyword>
<name>A0A5Q6RWB6_9ACTN</name>
<dbReference type="NCBIfam" id="NF001099">
    <property type="entry name" value="PRK00132.1"/>
    <property type="match status" value="1"/>
</dbReference>
<dbReference type="FunFam" id="3.30.230.10:FF:000001">
    <property type="entry name" value="30S ribosomal protein S9"/>
    <property type="match status" value="1"/>
</dbReference>
<evidence type="ECO:0000256" key="3">
    <source>
        <dbReference type="ARBA" id="ARBA00023274"/>
    </source>
</evidence>
<dbReference type="PROSITE" id="PS00360">
    <property type="entry name" value="RIBOSOMAL_S9"/>
    <property type="match status" value="1"/>
</dbReference>
<gene>
    <name evidence="5 8" type="primary">rpsI</name>
    <name evidence="8" type="ORF">FE697_014175</name>
</gene>
<accession>A0A5Q6RWB6</accession>
<dbReference type="Proteomes" id="UP000307768">
    <property type="component" value="Unassembled WGS sequence"/>
</dbReference>
<evidence type="ECO:0000256" key="7">
    <source>
        <dbReference type="SAM" id="MobiDB-lite"/>
    </source>
</evidence>
<evidence type="ECO:0000256" key="1">
    <source>
        <dbReference type="ARBA" id="ARBA00005251"/>
    </source>
</evidence>
<dbReference type="InterPro" id="IPR000754">
    <property type="entry name" value="Ribosomal_uS9"/>
</dbReference>
<organism evidence="8 9">
    <name type="scientific">Mumia zhuanghuii</name>
    <dbReference type="NCBI Taxonomy" id="2585211"/>
    <lineage>
        <taxon>Bacteria</taxon>
        <taxon>Bacillati</taxon>
        <taxon>Actinomycetota</taxon>
        <taxon>Actinomycetes</taxon>
        <taxon>Propionibacteriales</taxon>
        <taxon>Nocardioidaceae</taxon>
        <taxon>Mumia</taxon>
    </lineage>
</organism>
<protein>
    <recommendedName>
        <fullName evidence="4 5">Small ribosomal subunit protein uS9</fullName>
    </recommendedName>
</protein>
<evidence type="ECO:0000256" key="6">
    <source>
        <dbReference type="RuleBase" id="RU003815"/>
    </source>
</evidence>
<evidence type="ECO:0000256" key="4">
    <source>
        <dbReference type="ARBA" id="ARBA00035259"/>
    </source>
</evidence>
<dbReference type="Pfam" id="PF00380">
    <property type="entry name" value="Ribosomal_S9"/>
    <property type="match status" value="1"/>
</dbReference>
<evidence type="ECO:0000256" key="5">
    <source>
        <dbReference type="HAMAP-Rule" id="MF_00532"/>
    </source>
</evidence>
<dbReference type="GO" id="GO:0003723">
    <property type="term" value="F:RNA binding"/>
    <property type="evidence" value="ECO:0007669"/>
    <property type="project" value="TreeGrafter"/>
</dbReference>
<dbReference type="GO" id="GO:0006412">
    <property type="term" value="P:translation"/>
    <property type="evidence" value="ECO:0007669"/>
    <property type="project" value="UniProtKB-UniRule"/>
</dbReference>
<dbReference type="GO" id="GO:0005737">
    <property type="term" value="C:cytoplasm"/>
    <property type="evidence" value="ECO:0007669"/>
    <property type="project" value="UniProtKB-ARBA"/>
</dbReference>
<dbReference type="GO" id="GO:0003735">
    <property type="term" value="F:structural constituent of ribosome"/>
    <property type="evidence" value="ECO:0007669"/>
    <property type="project" value="InterPro"/>
</dbReference>
<evidence type="ECO:0000256" key="2">
    <source>
        <dbReference type="ARBA" id="ARBA00022980"/>
    </source>
</evidence>
<dbReference type="HAMAP" id="MF_00532_B">
    <property type="entry name" value="Ribosomal_uS9_B"/>
    <property type="match status" value="1"/>
</dbReference>
<evidence type="ECO:0000313" key="9">
    <source>
        <dbReference type="Proteomes" id="UP000307768"/>
    </source>
</evidence>
<reference evidence="8 9" key="1">
    <citation type="submission" date="2019-09" db="EMBL/GenBank/DDBJ databases">
        <title>Mumia zhuanghuii sp. nov. isolated from the intestinal contents of plateau pika (Ochotona curzoniae) in the Qinghai-Tibet plateau of China.</title>
        <authorList>
            <person name="Tian Z."/>
        </authorList>
    </citation>
    <scope>NUCLEOTIDE SEQUENCE [LARGE SCALE GENOMIC DNA]</scope>
    <source>
        <strain evidence="9">350</strain>
    </source>
</reference>
<feature type="region of interest" description="Disordered" evidence="7">
    <location>
        <begin position="1"/>
        <end position="37"/>
    </location>
</feature>
<evidence type="ECO:0000313" key="8">
    <source>
        <dbReference type="EMBL" id="KAA1422305.1"/>
    </source>
</evidence>
<keyword evidence="2 5" id="KW-0689">Ribosomal protein</keyword>
<dbReference type="InterPro" id="IPR014721">
    <property type="entry name" value="Ribsml_uS5_D2-typ_fold_subgr"/>
</dbReference>
<dbReference type="AlphaFoldDB" id="A0A5Q6RWB6"/>